<feature type="transmembrane region" description="Helical" evidence="1">
    <location>
        <begin position="49"/>
        <end position="66"/>
    </location>
</feature>
<dbReference type="Proteomes" id="UP000271098">
    <property type="component" value="Unassembled WGS sequence"/>
</dbReference>
<keyword evidence="1" id="KW-1133">Transmembrane helix</keyword>
<organism evidence="4">
    <name type="scientific">Gongylonema pulchrum</name>
    <dbReference type="NCBI Taxonomy" id="637853"/>
    <lineage>
        <taxon>Eukaryota</taxon>
        <taxon>Metazoa</taxon>
        <taxon>Ecdysozoa</taxon>
        <taxon>Nematoda</taxon>
        <taxon>Chromadorea</taxon>
        <taxon>Rhabditida</taxon>
        <taxon>Spirurina</taxon>
        <taxon>Spiruromorpha</taxon>
        <taxon>Spiruroidea</taxon>
        <taxon>Gongylonematidae</taxon>
        <taxon>Gongylonema</taxon>
    </lineage>
</organism>
<reference evidence="4" key="1">
    <citation type="submission" date="2016-06" db="UniProtKB">
        <authorList>
            <consortium name="WormBaseParasite"/>
        </authorList>
    </citation>
    <scope>IDENTIFICATION</scope>
</reference>
<keyword evidence="1" id="KW-0812">Transmembrane</keyword>
<sequence length="74" mass="8021">MTTQYLIGYLREGTALETGDSAKNAPPATAAIQGKKEVTWADIIFSPTWSNFLIPVAISGIIYLAYKGLKALFL</sequence>
<evidence type="ECO:0000256" key="1">
    <source>
        <dbReference type="SAM" id="Phobius"/>
    </source>
</evidence>
<protein>
    <submittedName>
        <fullName evidence="4">Phage protein</fullName>
    </submittedName>
</protein>
<proteinExistence type="predicted"/>
<accession>A0A183F116</accession>
<dbReference type="OrthoDB" id="260519at2759"/>
<reference evidence="2 3" key="2">
    <citation type="submission" date="2018-11" db="EMBL/GenBank/DDBJ databases">
        <authorList>
            <consortium name="Pathogen Informatics"/>
        </authorList>
    </citation>
    <scope>NUCLEOTIDE SEQUENCE [LARGE SCALE GENOMIC DNA]</scope>
</reference>
<dbReference type="WBParaSite" id="GPUH_0002693701-mRNA-1">
    <property type="protein sequence ID" value="GPUH_0002693701-mRNA-1"/>
    <property type="gene ID" value="GPUH_0002693701"/>
</dbReference>
<keyword evidence="3" id="KW-1185">Reference proteome</keyword>
<dbReference type="EMBL" id="UYRT01115544">
    <property type="protein sequence ID" value="VDN49654.1"/>
    <property type="molecule type" value="Genomic_DNA"/>
</dbReference>
<name>A0A183F116_9BILA</name>
<dbReference type="AlphaFoldDB" id="A0A183F116"/>
<keyword evidence="1" id="KW-0472">Membrane</keyword>
<evidence type="ECO:0000313" key="2">
    <source>
        <dbReference type="EMBL" id="VDN49654.1"/>
    </source>
</evidence>
<evidence type="ECO:0000313" key="3">
    <source>
        <dbReference type="Proteomes" id="UP000271098"/>
    </source>
</evidence>
<evidence type="ECO:0000313" key="4">
    <source>
        <dbReference type="WBParaSite" id="GPUH_0002693701-mRNA-1"/>
    </source>
</evidence>
<gene>
    <name evidence="2" type="ORF">GPUH_LOCUS26906</name>
</gene>